<dbReference type="PANTHER" id="PTHR45738:SF5">
    <property type="entry name" value="POLYPHOSPHOINOSITIDE PHOSPHATASE"/>
    <property type="match status" value="1"/>
</dbReference>
<reference evidence="6 7" key="1">
    <citation type="journal article" date="2023" name="Elife">
        <title>Identification of key yeast species and microbe-microbe interactions impacting larval growth of Drosophila in the wild.</title>
        <authorList>
            <person name="Mure A."/>
            <person name="Sugiura Y."/>
            <person name="Maeda R."/>
            <person name="Honda K."/>
            <person name="Sakurai N."/>
            <person name="Takahashi Y."/>
            <person name="Watada M."/>
            <person name="Katoh T."/>
            <person name="Gotoh A."/>
            <person name="Gotoh Y."/>
            <person name="Taniguchi I."/>
            <person name="Nakamura K."/>
            <person name="Hayashi T."/>
            <person name="Katayama T."/>
            <person name="Uemura T."/>
            <person name="Hattori Y."/>
        </authorList>
    </citation>
    <scope>NUCLEOTIDE SEQUENCE [LARGE SCALE GENOMIC DNA]</scope>
    <source>
        <strain evidence="6 7">SC-9</strain>
    </source>
</reference>
<keyword evidence="2" id="KW-0378">Hydrolase</keyword>
<dbReference type="GeneID" id="90071671"/>
<comment type="subcellular location">
    <subcellularLocation>
        <location evidence="1">Endomembrane system</location>
    </subcellularLocation>
</comment>
<organism evidence="6 7">
    <name type="scientific">Saccharomycopsis crataegensis</name>
    <dbReference type="NCBI Taxonomy" id="43959"/>
    <lineage>
        <taxon>Eukaryota</taxon>
        <taxon>Fungi</taxon>
        <taxon>Dikarya</taxon>
        <taxon>Ascomycota</taxon>
        <taxon>Saccharomycotina</taxon>
        <taxon>Saccharomycetes</taxon>
        <taxon>Saccharomycopsidaceae</taxon>
        <taxon>Saccharomycopsis</taxon>
    </lineage>
</organism>
<dbReference type="EMBL" id="BTFZ01000002">
    <property type="protein sequence ID" value="GMM33692.1"/>
    <property type="molecule type" value="Genomic_DNA"/>
</dbReference>
<feature type="region of interest" description="Disordered" evidence="4">
    <location>
        <begin position="1"/>
        <end position="105"/>
    </location>
</feature>
<evidence type="ECO:0000313" key="7">
    <source>
        <dbReference type="Proteomes" id="UP001360560"/>
    </source>
</evidence>
<evidence type="ECO:0000313" key="6">
    <source>
        <dbReference type="EMBL" id="GMM33692.1"/>
    </source>
</evidence>
<evidence type="ECO:0000256" key="3">
    <source>
        <dbReference type="ARBA" id="ARBA00023136"/>
    </source>
</evidence>
<dbReference type="InterPro" id="IPR043573">
    <property type="entry name" value="Fig4-like"/>
</dbReference>
<dbReference type="RefSeq" id="XP_064850692.1">
    <property type="nucleotide sequence ID" value="XM_064994620.1"/>
</dbReference>
<feature type="region of interest" description="Disordered" evidence="4">
    <location>
        <begin position="339"/>
        <end position="369"/>
    </location>
</feature>
<proteinExistence type="predicted"/>
<dbReference type="InterPro" id="IPR002013">
    <property type="entry name" value="SAC_dom"/>
</dbReference>
<protein>
    <submittedName>
        <fullName evidence="6">Phosphatidylinositol-3,5-bisphosphate 5-phosphatase</fullName>
    </submittedName>
</protein>
<feature type="domain" description="SAC" evidence="5">
    <location>
        <begin position="297"/>
        <end position="723"/>
    </location>
</feature>
<feature type="compositionally biased region" description="Low complexity" evidence="4">
    <location>
        <begin position="79"/>
        <end position="92"/>
    </location>
</feature>
<evidence type="ECO:0000256" key="4">
    <source>
        <dbReference type="SAM" id="MobiDB-lite"/>
    </source>
</evidence>
<accession>A0AAV5QGH0</accession>
<feature type="compositionally biased region" description="Acidic residues" evidence="4">
    <location>
        <begin position="93"/>
        <end position="105"/>
    </location>
</feature>
<evidence type="ECO:0000256" key="1">
    <source>
        <dbReference type="ARBA" id="ARBA00004308"/>
    </source>
</evidence>
<dbReference type="GO" id="GO:0012505">
    <property type="term" value="C:endomembrane system"/>
    <property type="evidence" value="ECO:0007669"/>
    <property type="project" value="UniProtKB-SubCell"/>
</dbReference>
<dbReference type="PROSITE" id="PS50275">
    <property type="entry name" value="SAC"/>
    <property type="match status" value="1"/>
</dbReference>
<dbReference type="PANTHER" id="PTHR45738">
    <property type="entry name" value="POLYPHOSPHOINOSITIDE PHOSPHATASE"/>
    <property type="match status" value="1"/>
</dbReference>
<evidence type="ECO:0000256" key="2">
    <source>
        <dbReference type="ARBA" id="ARBA00022801"/>
    </source>
</evidence>
<dbReference type="Proteomes" id="UP001360560">
    <property type="component" value="Unassembled WGS sequence"/>
</dbReference>
<name>A0AAV5QGH0_9ASCO</name>
<dbReference type="Pfam" id="PF02383">
    <property type="entry name" value="Syja_N"/>
    <property type="match status" value="1"/>
</dbReference>
<feature type="compositionally biased region" description="Polar residues" evidence="4">
    <location>
        <begin position="339"/>
        <end position="361"/>
    </location>
</feature>
<keyword evidence="7" id="KW-1185">Reference proteome</keyword>
<sequence length="1477" mass="170969">MDKKKKRSRDDEDVSVSSNDSQWQKHPLPPPPLSKPSPGFVSESASAVNSLDNNNDEENTIPQQSSFDDNVIFGDAWYNKNNNNNNNNNNTPPEEEEDDDDADDNEEEDFVYDYENAPLLNGSDNNTNTNANKTNIPLFPGDKNFPTLKPRKLILQKYTIYDTEERMYIIGSNNRETMFRILEIDLTNPVDKLNIIEDNVYFNRKEIIQILNTLEETKNLVKRISCYGLLGFIKFTHNYYLHTVTERSIVGILGGHNIYKIDSTKLIPVINEKNKTHFKKNSSKDALDNEQRFLSIFEDFSLDQNFYFSYTYDITNTLQKNFMNEKFKAFKYKTQQKNSNLSKDYNDSTIIHQKGQSPETGENSNSEINISSSINPDHTIINDVDNEDRVKSLLGTEEEAENYLGSYNEMFVWNIALLKPAVSVFDRTFDWFQPIIHGFFNQANISIYNKKIYITVIARRSHHFAGARFLKRGVNDKGNVANEVESEQIVCDELTTSFHDNANGYFMNPRYTSFVQHRGSIPLFWTQDSNIKIAKPPISMTLNDPFYSVSALHFEKLFKRYGSKLFILNLIKQKEKTPRESILGKEFRECIEFLNQFIPESHRLDYVAWDMSRASKSSSHGQDVLEFLETYADRVIGEIGIFHNSLIQDHSNLQIGICRTNCIDCLDRTNAAQFIIGKKALGHQLKLLGVYDNVYLDYDSDAVNLLTDLFHNHGNIIALQYGGSNLVNTMETYRKINQWSSKKNDLIENFKRFYSNSFVDPLRQDSINLFLGNYDYSKLGSKFLLWDLPNDYYLHNDISGYKPHLKKLRSFNYWWNEDVFNYWKSIHFPPPRYLLNGEIDKFNIDENFPIIARELLDELIIDLHGGIISKRVFSNKPQGAAEEEQQQQKQQQVTKKSVLKKLYDINYRLKVMDRKCKQRVDVMLEPYPGKQIDSYWTEYYTPRKLTNFKLLFDMNMKSSLAIDAKELSGAKFSEDREGETVDKDRIHFSSLEMSPFESRKPGIINQKFKQLYSEDFVSQQDDDNNDNNDNNDNSDNSEFFRFLWNNHKTYHAQDDDDDDQLQFLYSQLNGIIRANENLGKFLTENASGVYGTGKNSMFMMTDNNNGNRDDTNKPFMGENYDDVNNEEVMDHGKSSYLGKFPLSNRKKTHDGQLSLGRSMNYSNILNLLPNNINFNKLINKTRENDNPAAVVDDEINNSPAATSQGGETPIYYGKNSHDNREIMSPELGAIDKNKNFNEYLTNPMMSIKNLNLYNDDHQDEKAYLTTTTMTLHDGTNDEHDRTTNFDKFYGEETVIYHECEDKLSIISDFYNESLMIGDHHQHHGAVTTGSSSLSVNDHGEHVFHSYDSEEESSRILLDTTSVDYNNYEFEGLLINPALYEEKFREYKVLNVNNPGVSDISPRDIEAFKFSVGLATTKDEYASDNAYYVTSDFQKKGNNHNHKHFDNLYANVLDDVEYHGVPNTEYDTNTIMKFYGVV</sequence>
<dbReference type="GO" id="GO:0043813">
    <property type="term" value="F:phosphatidylinositol-3,5-bisphosphate 5-phosphatase activity"/>
    <property type="evidence" value="ECO:0007669"/>
    <property type="project" value="InterPro"/>
</dbReference>
<keyword evidence="3" id="KW-0472">Membrane</keyword>
<evidence type="ECO:0000259" key="5">
    <source>
        <dbReference type="PROSITE" id="PS50275"/>
    </source>
</evidence>
<feature type="compositionally biased region" description="Polar residues" evidence="4">
    <location>
        <begin position="43"/>
        <end position="53"/>
    </location>
</feature>
<comment type="caution">
    <text evidence="6">The sequence shown here is derived from an EMBL/GenBank/DDBJ whole genome shotgun (WGS) entry which is preliminary data.</text>
</comment>
<gene>
    <name evidence="6" type="ORF">DASC09_010170</name>
</gene>
<dbReference type="GO" id="GO:0046856">
    <property type="term" value="P:phosphatidylinositol dephosphorylation"/>
    <property type="evidence" value="ECO:0007669"/>
    <property type="project" value="InterPro"/>
</dbReference>